<protein>
    <submittedName>
        <fullName evidence="1">Uncharacterized protein</fullName>
    </submittedName>
</protein>
<proteinExistence type="predicted"/>
<dbReference type="OMA" id="ENICFRN"/>
<reference evidence="2" key="1">
    <citation type="submission" date="2015-09" db="EMBL/GenBank/DDBJ databases">
        <authorList>
            <consortium name="Pathogen Informatics"/>
        </authorList>
    </citation>
    <scope>NUCLEOTIDE SEQUENCE [LARGE SCALE GENOMIC DNA]</scope>
    <source>
        <strain evidence="2">Lake Konstanz</strain>
    </source>
</reference>
<name>A0A0S4KKY8_BODSA</name>
<evidence type="ECO:0000313" key="1">
    <source>
        <dbReference type="EMBL" id="CUI14277.1"/>
    </source>
</evidence>
<gene>
    <name evidence="1" type="ORF">BSAL_82435</name>
</gene>
<dbReference type="EMBL" id="CYKH01000910">
    <property type="protein sequence ID" value="CUI14277.1"/>
    <property type="molecule type" value="Genomic_DNA"/>
</dbReference>
<accession>A0A0S4KKY8</accession>
<organism evidence="1 2">
    <name type="scientific">Bodo saltans</name>
    <name type="common">Flagellated protozoan</name>
    <dbReference type="NCBI Taxonomy" id="75058"/>
    <lineage>
        <taxon>Eukaryota</taxon>
        <taxon>Discoba</taxon>
        <taxon>Euglenozoa</taxon>
        <taxon>Kinetoplastea</taxon>
        <taxon>Metakinetoplastina</taxon>
        <taxon>Eubodonida</taxon>
        <taxon>Bodonidae</taxon>
        <taxon>Bodo</taxon>
    </lineage>
</organism>
<dbReference type="AlphaFoldDB" id="A0A0S4KKY8"/>
<keyword evidence="2" id="KW-1185">Reference proteome</keyword>
<sequence>MRLLSVSSSNGQFSVAANSSNSTDIHGFCVRLLESQGSKLRFRSVQLGSCTVVCMLLEELDCPVDESDDAVHIYVIVGSDEGYSEATLLRIAALINEVAYFLNVGPSVQSNHHLLRVVLQYIDERMGVFDLGFLVEAAEGVFNPGVTATGFSSTPDQLLDELIESNIFTGREIDERMPGYALVLFGNKTLMQTTAVVAEEAAKANKLSVYTLQNGDRYIIHLITSAFFAVKRTKADHRARRIAHLEHILLKFEVHRHNVQRRASQLAVSRYCATLKSEGESDRAKFYESAFNELLETSNRSINTNRYHVTDVADLEMDEPFTVSNCCFRNSNHFGFLQLLWTANPPCGIDDEPSMVAACPMGHGCCIVYFPPKSDKEYNILLEEYPSFVPTEQLDQLACQVVASSDLSFNRFQWLLSPPVDSYDAPGLVHFVFVDRRDNSCICGSFDRMMQQRSCEIYFAVTELKRTMAQCISRSHEFVSQGFSEGLWGHLGMQFFFSIGVAGGDPAPLQSVQRGVPGRAGTDNSNLFGDSKKIPSDALDHLALRPMYLPDVLDKQLKVVEIYCMFIGCLSPQEVCQSADWLRGRLFA</sequence>
<dbReference type="OrthoDB" id="247056at2759"/>
<evidence type="ECO:0000313" key="2">
    <source>
        <dbReference type="Proteomes" id="UP000051952"/>
    </source>
</evidence>
<dbReference type="VEuPathDB" id="TriTrypDB:BSAL_82435"/>
<dbReference type="Proteomes" id="UP000051952">
    <property type="component" value="Unassembled WGS sequence"/>
</dbReference>